<dbReference type="RefSeq" id="WP_350260820.1">
    <property type="nucleotide sequence ID" value="NZ_CP158292.1"/>
</dbReference>
<sequence>MILGVLLFTEFCNVKYYNSVLIDGYKIHFEKGNKGSVDVDYTSKGNVFWCEIIGWNDRLSSGSENIPITSDGEAIIIYPGNKYLMIDDIKNHRNERLELKSVKFFDDDISSLVDINFDKKLVLALVVIDASLNSYQAILSHFKGGANILTGKGFWQGVDKAENGVDDFFLIGDDFYVGKISKNGKYVSPNDLDCSVDSFPGIWIIEIKKQVIFNNGEGIE</sequence>
<protein>
    <submittedName>
        <fullName evidence="1">Uncharacterized protein</fullName>
    </submittedName>
</protein>
<organism evidence="1">
    <name type="scientific">Pantoea sp. BJ2</name>
    <dbReference type="NCBI Taxonomy" id="3141322"/>
    <lineage>
        <taxon>Bacteria</taxon>
        <taxon>Pseudomonadati</taxon>
        <taxon>Pseudomonadota</taxon>
        <taxon>Gammaproteobacteria</taxon>
        <taxon>Enterobacterales</taxon>
        <taxon>Erwiniaceae</taxon>
        <taxon>Pantoea</taxon>
    </lineage>
</organism>
<evidence type="ECO:0000313" key="1">
    <source>
        <dbReference type="EMBL" id="XBV43286.1"/>
    </source>
</evidence>
<dbReference type="AlphaFoldDB" id="A0AAU7TRI2"/>
<accession>A0AAU7TRI2</accession>
<dbReference type="EMBL" id="CP158292">
    <property type="protein sequence ID" value="XBV43286.1"/>
    <property type="molecule type" value="Genomic_DNA"/>
</dbReference>
<gene>
    <name evidence="1" type="ORF">AAF463_11725</name>
</gene>
<reference evidence="1" key="1">
    <citation type="submission" date="2024-06" db="EMBL/GenBank/DDBJ databases">
        <title>Multiomics insights into the TNT degradation mechanism by Pantoea sp. BJ2 isolated from an ammunition destruction site.</title>
        <authorList>
            <person name="Luo J."/>
        </authorList>
    </citation>
    <scope>NUCLEOTIDE SEQUENCE</scope>
    <source>
        <strain evidence="1">BJ2</strain>
    </source>
</reference>
<name>A0AAU7TRI2_9GAMM</name>
<proteinExistence type="predicted"/>